<feature type="domain" description="Glycoside hydrolase 35 catalytic" evidence="10">
    <location>
        <begin position="35"/>
        <end position="353"/>
    </location>
</feature>
<feature type="chain" id="PRO_5028175596" description="Beta-galactosidase" evidence="9">
    <location>
        <begin position="21"/>
        <end position="647"/>
    </location>
</feature>
<protein>
    <recommendedName>
        <fullName evidence="7">Beta-galactosidase</fullName>
        <ecNumber evidence="7">3.2.1.23</ecNumber>
    </recommendedName>
</protein>
<keyword evidence="2 9" id="KW-0732">Signal</keyword>
<dbReference type="InterPro" id="IPR048912">
    <property type="entry name" value="BetaGal1-like_ABD1"/>
</dbReference>
<dbReference type="EC" id="3.2.1.23" evidence="7"/>
<evidence type="ECO:0000259" key="10">
    <source>
        <dbReference type="Pfam" id="PF01301"/>
    </source>
</evidence>
<evidence type="ECO:0000256" key="8">
    <source>
        <dbReference type="RuleBase" id="RU003679"/>
    </source>
</evidence>
<dbReference type="SUPFAM" id="SSF49785">
    <property type="entry name" value="Galactose-binding domain-like"/>
    <property type="match status" value="1"/>
</dbReference>
<evidence type="ECO:0000256" key="7">
    <source>
        <dbReference type="RuleBase" id="RU000675"/>
    </source>
</evidence>
<dbReference type="InterPro" id="IPR017853">
    <property type="entry name" value="GH"/>
</dbReference>
<keyword evidence="13" id="KW-1185">Reference proteome</keyword>
<dbReference type="GO" id="GO:0005975">
    <property type="term" value="P:carbohydrate metabolic process"/>
    <property type="evidence" value="ECO:0007669"/>
    <property type="project" value="InterPro"/>
</dbReference>
<evidence type="ECO:0000256" key="9">
    <source>
        <dbReference type="SAM" id="SignalP"/>
    </source>
</evidence>
<reference evidence="14" key="1">
    <citation type="submission" date="2025-08" db="UniProtKB">
        <authorList>
            <consortium name="RefSeq"/>
        </authorList>
    </citation>
    <scope>IDENTIFICATION</scope>
</reference>
<dbReference type="InterPro" id="IPR031330">
    <property type="entry name" value="Gly_Hdrlase_35_cat"/>
</dbReference>
<dbReference type="FunFam" id="3.20.20.80:FF:000017">
    <property type="entry name" value="Beta-galactosidase"/>
    <property type="match status" value="1"/>
</dbReference>
<dbReference type="Pfam" id="PF21467">
    <property type="entry name" value="BetaGal_gal-bd"/>
    <property type="match status" value="1"/>
</dbReference>
<dbReference type="PRINTS" id="PR00742">
    <property type="entry name" value="GLHYDRLASE35"/>
</dbReference>
<dbReference type="Pfam" id="PF21317">
    <property type="entry name" value="BetaGal_ABD_1"/>
    <property type="match status" value="1"/>
</dbReference>
<dbReference type="Proteomes" id="UP000515154">
    <property type="component" value="Linkage group LG1"/>
</dbReference>
<dbReference type="InterPro" id="IPR048913">
    <property type="entry name" value="BetaGal_gal-bd"/>
</dbReference>
<feature type="active site" description="Nucleophile" evidence="6">
    <location>
        <position position="264"/>
    </location>
</feature>
<dbReference type="PIRSF" id="PIRSF006336">
    <property type="entry name" value="B-gal"/>
    <property type="match status" value="1"/>
</dbReference>
<dbReference type="RefSeq" id="XP_029636150.1">
    <property type="nucleotide sequence ID" value="XM_029780290.2"/>
</dbReference>
<sequence>MTAIILTSLLLSLSIVPVFSQSSNRSFTIDYEHNTFVKDGKPFRYVSGSMHYFRTPNYYWHDRLSKMKAAGLNAIQTYIAWNFHEPLPKVYQFSGDHDLVGFLKTAQDVGLLVILRIGPYIDAEWDFGGFPSWMLSSTSNITLRTIDPVYLKYVDEWLDKLLPLLKPMLYLNGGPVIMVQVENEYGSYFACDHEYIRHLERKVNQAFENKAFLFTTDGNSVGRIKCGALQGMYATCDFGITKNFTKSFAAQRVIEPRGPFVNSEFYTGWLDHWGEKHNTVDADKFADSLDLLLRYGANVNMYMFEGGTNFGFWNGANNPPYKAVPTSYDYDAPLTEAGDLTPKYFKIKNVISKYFPVEKKAVPPSTPKANYGKLFLQKGASVLDLLSYLMPKGPILTKYTVAMEDVKLYYGFTLYRHQLQSSVYQETLIGLDVRDRAYVSVNQEFMGILEWQWTYGMNITGKAGDFLNILVENQAHITFGNTINDNLKGILKSLTLNNQTLTNWEMYPFYDMQSPNKTVVESFLKKATENSNTTSLKIPTFYHGLINLPNDKSQVNDTYIDLKHWTKGQVYINGFNLGRYWTAKGPQIRLFVPKTVLVPGVNNVVLFELESAPCGEGDPCIVTFVDTPLINSTTISSRVVSQQHTLH</sequence>
<keyword evidence="4" id="KW-0325">Glycoprotein</keyword>
<evidence type="ECO:0000256" key="6">
    <source>
        <dbReference type="PIRSR" id="PIRSR006336-1"/>
    </source>
</evidence>
<dbReference type="SUPFAM" id="SSF51445">
    <property type="entry name" value="(Trans)glycosidases"/>
    <property type="match status" value="1"/>
</dbReference>
<feature type="signal peptide" evidence="9">
    <location>
        <begin position="1"/>
        <end position="20"/>
    </location>
</feature>
<dbReference type="InterPro" id="IPR008979">
    <property type="entry name" value="Galactose-bd-like_sf"/>
</dbReference>
<evidence type="ECO:0000259" key="12">
    <source>
        <dbReference type="Pfam" id="PF21467"/>
    </source>
</evidence>
<organism evidence="13 14">
    <name type="scientific">Octopus sinensis</name>
    <name type="common">East Asian common octopus</name>
    <dbReference type="NCBI Taxonomy" id="2607531"/>
    <lineage>
        <taxon>Eukaryota</taxon>
        <taxon>Metazoa</taxon>
        <taxon>Spiralia</taxon>
        <taxon>Lophotrochozoa</taxon>
        <taxon>Mollusca</taxon>
        <taxon>Cephalopoda</taxon>
        <taxon>Coleoidea</taxon>
        <taxon>Octopodiformes</taxon>
        <taxon>Octopoda</taxon>
        <taxon>Incirrata</taxon>
        <taxon>Octopodidae</taxon>
        <taxon>Octopus</taxon>
    </lineage>
</organism>
<accession>A0A6P7SDA5</accession>
<proteinExistence type="inferred from homology"/>
<feature type="domain" description="Beta-galactosidase 1-like first all-beta" evidence="11">
    <location>
        <begin position="402"/>
        <end position="509"/>
    </location>
</feature>
<dbReference type="FunFam" id="2.60.120.260:FF:000021">
    <property type="entry name" value="Beta-galactosidase"/>
    <property type="match status" value="1"/>
</dbReference>
<dbReference type="Pfam" id="PF01301">
    <property type="entry name" value="Glyco_hydro_35"/>
    <property type="match status" value="1"/>
</dbReference>
<dbReference type="Gene3D" id="2.60.120.260">
    <property type="entry name" value="Galactose-binding domain-like"/>
    <property type="match status" value="2"/>
</dbReference>
<evidence type="ECO:0000256" key="4">
    <source>
        <dbReference type="ARBA" id="ARBA00023180"/>
    </source>
</evidence>
<dbReference type="InterPro" id="IPR001944">
    <property type="entry name" value="Glycoside_Hdrlase_35"/>
</dbReference>
<feature type="domain" description="Beta-galactosidase galactose-binding" evidence="12">
    <location>
        <begin position="539"/>
        <end position="602"/>
    </location>
</feature>
<evidence type="ECO:0000256" key="5">
    <source>
        <dbReference type="ARBA" id="ARBA00023295"/>
    </source>
</evidence>
<feature type="active site" description="Proton donor" evidence="6">
    <location>
        <position position="184"/>
    </location>
</feature>
<evidence type="ECO:0000256" key="1">
    <source>
        <dbReference type="ARBA" id="ARBA00009809"/>
    </source>
</evidence>
<dbReference type="InterPro" id="IPR026283">
    <property type="entry name" value="B-gal_1-like"/>
</dbReference>
<evidence type="ECO:0000256" key="2">
    <source>
        <dbReference type="ARBA" id="ARBA00022729"/>
    </source>
</evidence>
<dbReference type="Gene3D" id="3.20.20.80">
    <property type="entry name" value="Glycosidases"/>
    <property type="match status" value="1"/>
</dbReference>
<gene>
    <name evidence="14" type="primary">LOC115211652</name>
</gene>
<name>A0A6P7SDA5_9MOLL</name>
<keyword evidence="5 7" id="KW-0326">Glycosidase</keyword>
<dbReference type="PROSITE" id="PS01182">
    <property type="entry name" value="GLYCOSYL_HYDROL_F35"/>
    <property type="match status" value="1"/>
</dbReference>
<evidence type="ECO:0000313" key="13">
    <source>
        <dbReference type="Proteomes" id="UP000515154"/>
    </source>
</evidence>
<comment type="catalytic activity">
    <reaction evidence="7">
        <text>Hydrolysis of terminal non-reducing beta-D-galactose residues in beta-D-galactosides.</text>
        <dbReference type="EC" id="3.2.1.23"/>
    </reaction>
</comment>
<dbReference type="AlphaFoldDB" id="A0A6P7SDA5"/>
<dbReference type="KEGG" id="osn:115211652"/>
<evidence type="ECO:0000256" key="3">
    <source>
        <dbReference type="ARBA" id="ARBA00022801"/>
    </source>
</evidence>
<evidence type="ECO:0000259" key="11">
    <source>
        <dbReference type="Pfam" id="PF21317"/>
    </source>
</evidence>
<dbReference type="InterPro" id="IPR019801">
    <property type="entry name" value="Glyco_hydro_35_CS"/>
</dbReference>
<dbReference type="PANTHER" id="PTHR23421">
    <property type="entry name" value="BETA-GALACTOSIDASE RELATED"/>
    <property type="match status" value="1"/>
</dbReference>
<comment type="similarity">
    <text evidence="1 8">Belongs to the glycosyl hydrolase 35 family.</text>
</comment>
<keyword evidence="3 7" id="KW-0378">Hydrolase</keyword>
<dbReference type="GO" id="GO:0004565">
    <property type="term" value="F:beta-galactosidase activity"/>
    <property type="evidence" value="ECO:0007669"/>
    <property type="project" value="UniProtKB-EC"/>
</dbReference>
<evidence type="ECO:0000313" key="14">
    <source>
        <dbReference type="RefSeq" id="XP_029636150.1"/>
    </source>
</evidence>